<evidence type="ECO:0000256" key="1">
    <source>
        <dbReference type="SAM" id="Phobius"/>
    </source>
</evidence>
<dbReference type="EMBL" id="KK207852">
    <property type="protein sequence ID" value="EZF52373.1"/>
    <property type="molecule type" value="Genomic_DNA"/>
</dbReference>
<evidence type="ECO:0000313" key="2">
    <source>
        <dbReference type="EMBL" id="EZF52373.1"/>
    </source>
</evidence>
<proteinExistence type="predicted"/>
<reference evidence="2" key="1">
    <citation type="submission" date="2014-02" db="EMBL/GenBank/DDBJ databases">
        <title>The Genome Sequence of Trichophyton rubrum (morphotype fischeri) CBS 288.86.</title>
        <authorList>
            <consortium name="The Broad Institute Genomics Platform"/>
            <person name="Cuomo C.A."/>
            <person name="White T.C."/>
            <person name="Graser Y."/>
            <person name="Martinez-Rossi N."/>
            <person name="Heitman J."/>
            <person name="Young S.K."/>
            <person name="Zeng Q."/>
            <person name="Gargeya S."/>
            <person name="Abouelleil A."/>
            <person name="Alvarado L."/>
            <person name="Chapman S.B."/>
            <person name="Gainer-Dewar J."/>
            <person name="Goldberg J."/>
            <person name="Griggs A."/>
            <person name="Gujja S."/>
            <person name="Hansen M."/>
            <person name="Howarth C."/>
            <person name="Imamovic A."/>
            <person name="Larimer J."/>
            <person name="Martinez D."/>
            <person name="Murphy C."/>
            <person name="Pearson M.D."/>
            <person name="Persinoti G."/>
            <person name="Poon T."/>
            <person name="Priest M."/>
            <person name="Roberts A.D."/>
            <person name="Saif S."/>
            <person name="Shea T.D."/>
            <person name="Sykes S.N."/>
            <person name="Wortman J."/>
            <person name="Nusbaum C."/>
            <person name="Birren B."/>
        </authorList>
    </citation>
    <scope>NUCLEOTIDE SEQUENCE [LARGE SCALE GENOMIC DNA]</scope>
    <source>
        <strain evidence="2">CBS 288.86</strain>
    </source>
</reference>
<accession>A0A022W2R6</accession>
<feature type="transmembrane region" description="Helical" evidence="1">
    <location>
        <begin position="89"/>
        <end position="108"/>
    </location>
</feature>
<protein>
    <submittedName>
        <fullName evidence="2">Uncharacterized protein</fullName>
    </submittedName>
</protein>
<keyword evidence="1" id="KW-0812">Transmembrane</keyword>
<dbReference type="AlphaFoldDB" id="A0A022W2R6"/>
<keyword evidence="1" id="KW-0472">Membrane</keyword>
<sequence>MLHLTRSWTSGETAGESIKRYLHFQCAEADLEGPGMAKWPSFSCPRLMYKKVSSALISTYPIPTHSLILLKNLTDNLQIPYRLDRSLKMGFLVGITALLSIAITTYAAPYDQQILNKQGNGDPRITDGSHGGLYLCSGAGFVGHCEYYRTPFGSCVTITDQFPSGNGGVNGVNAAGSDKGSWCTLYAQPGCRGSELQIHYPGYDDLRKVSWRARARSYNCAAE</sequence>
<name>A0A022W2R6_TRIRU</name>
<gene>
    <name evidence="2" type="ORF">H103_04533</name>
</gene>
<organism evidence="2">
    <name type="scientific">Trichophyton rubrum CBS 288.86</name>
    <dbReference type="NCBI Taxonomy" id="1215330"/>
    <lineage>
        <taxon>Eukaryota</taxon>
        <taxon>Fungi</taxon>
        <taxon>Dikarya</taxon>
        <taxon>Ascomycota</taxon>
        <taxon>Pezizomycotina</taxon>
        <taxon>Eurotiomycetes</taxon>
        <taxon>Eurotiomycetidae</taxon>
        <taxon>Onygenales</taxon>
        <taxon>Arthrodermataceae</taxon>
        <taxon>Trichophyton</taxon>
    </lineage>
</organism>
<dbReference type="OrthoDB" id="2910287at2759"/>
<dbReference type="Proteomes" id="UP000023758">
    <property type="component" value="Unassembled WGS sequence"/>
</dbReference>
<dbReference type="HOGENOM" id="CLU_1240923_0_0_1"/>
<keyword evidence="1" id="KW-1133">Transmembrane helix</keyword>